<sequence>MSANPYEVQVEKLECIVLIQKYMDVHLLNLKSETEKESCDGKCLSGRNRVTDILIAKIQIVYYSMAIKNNINDLHSMKTAVWAVYFPLLSSNESPQHGLCPTIINA</sequence>
<reference evidence="1" key="1">
    <citation type="submission" date="2020-08" db="EMBL/GenBank/DDBJ databases">
        <title>Multicomponent nature underlies the extraordinary mechanical properties of spider dragline silk.</title>
        <authorList>
            <person name="Kono N."/>
            <person name="Nakamura H."/>
            <person name="Mori M."/>
            <person name="Yoshida Y."/>
            <person name="Ohtoshi R."/>
            <person name="Malay A.D."/>
            <person name="Moran D.A.P."/>
            <person name="Tomita M."/>
            <person name="Numata K."/>
            <person name="Arakawa K."/>
        </authorList>
    </citation>
    <scope>NUCLEOTIDE SEQUENCE</scope>
</reference>
<accession>A0A8X7BL15</accession>
<proteinExistence type="predicted"/>
<dbReference type="AlphaFoldDB" id="A0A8X7BL15"/>
<dbReference type="Proteomes" id="UP000887159">
    <property type="component" value="Unassembled WGS sequence"/>
</dbReference>
<name>A0A8X7BL15_TRICX</name>
<organism evidence="1 2">
    <name type="scientific">Trichonephila clavipes</name>
    <name type="common">Golden silk orbweaver</name>
    <name type="synonym">Nephila clavipes</name>
    <dbReference type="NCBI Taxonomy" id="2585209"/>
    <lineage>
        <taxon>Eukaryota</taxon>
        <taxon>Metazoa</taxon>
        <taxon>Ecdysozoa</taxon>
        <taxon>Arthropoda</taxon>
        <taxon>Chelicerata</taxon>
        <taxon>Arachnida</taxon>
        <taxon>Araneae</taxon>
        <taxon>Araneomorphae</taxon>
        <taxon>Entelegynae</taxon>
        <taxon>Araneoidea</taxon>
        <taxon>Nephilidae</taxon>
        <taxon>Trichonephila</taxon>
    </lineage>
</organism>
<evidence type="ECO:0000313" key="2">
    <source>
        <dbReference type="Proteomes" id="UP000887159"/>
    </source>
</evidence>
<comment type="caution">
    <text evidence="1">The sequence shown here is derived from an EMBL/GenBank/DDBJ whole genome shotgun (WGS) entry which is preliminary data.</text>
</comment>
<protein>
    <submittedName>
        <fullName evidence="1">Uncharacterized protein</fullName>
    </submittedName>
</protein>
<evidence type="ECO:0000313" key="1">
    <source>
        <dbReference type="EMBL" id="GFY34292.1"/>
    </source>
</evidence>
<gene>
    <name evidence="1" type="primary">g.5631</name>
    <name evidence="1" type="ORF">TNCV_2505951</name>
</gene>
<keyword evidence="2" id="KW-1185">Reference proteome</keyword>
<dbReference type="EMBL" id="BMAU01021422">
    <property type="protein sequence ID" value="GFY34292.1"/>
    <property type="molecule type" value="Genomic_DNA"/>
</dbReference>